<dbReference type="RefSeq" id="WP_386163232.1">
    <property type="nucleotide sequence ID" value="NZ_JBHMBS010000040.1"/>
</dbReference>
<keyword evidence="1" id="KW-0723">Serine/threonine-protein kinase</keyword>
<keyword evidence="3" id="KW-0547">Nucleotide-binding</keyword>
<dbReference type="Proteomes" id="UP001589610">
    <property type="component" value="Unassembled WGS sequence"/>
</dbReference>
<keyword evidence="4" id="KW-1185">Reference proteome</keyword>
<dbReference type="InterPro" id="IPR003594">
    <property type="entry name" value="HATPase_dom"/>
</dbReference>
<accession>A0ABV5TRV8</accession>
<dbReference type="InterPro" id="IPR036890">
    <property type="entry name" value="HATPase_C_sf"/>
</dbReference>
<sequence length="150" mass="16758">MRPFALAFRAVAVSLPRPGTRRASWQLVPSAVSVPRARRLVCGQLAEWEIDEQDEIARLLVSELVTNALCHAWGPIRLAVSCERGTLRCEVYDANPVLPRVRDIRQDDEGGRGLYLLDLLSDLWGSERTPMGKVSWFELAVHTHLDGTVA</sequence>
<evidence type="ECO:0000313" key="4">
    <source>
        <dbReference type="Proteomes" id="UP001589610"/>
    </source>
</evidence>
<evidence type="ECO:0000259" key="2">
    <source>
        <dbReference type="Pfam" id="PF13581"/>
    </source>
</evidence>
<keyword evidence="1" id="KW-0808">Transferase</keyword>
<protein>
    <submittedName>
        <fullName evidence="3">ATP-binding protein</fullName>
    </submittedName>
</protein>
<comment type="caution">
    <text evidence="3">The sequence shown here is derived from an EMBL/GenBank/DDBJ whole genome shotgun (WGS) entry which is preliminary data.</text>
</comment>
<name>A0ABV5TRV8_9ACTN</name>
<dbReference type="PANTHER" id="PTHR35526">
    <property type="entry name" value="ANTI-SIGMA-F FACTOR RSBW-RELATED"/>
    <property type="match status" value="1"/>
</dbReference>
<keyword evidence="1" id="KW-0418">Kinase</keyword>
<dbReference type="Gene3D" id="3.30.565.10">
    <property type="entry name" value="Histidine kinase-like ATPase, C-terminal domain"/>
    <property type="match status" value="1"/>
</dbReference>
<evidence type="ECO:0000313" key="3">
    <source>
        <dbReference type="EMBL" id="MFB9681862.1"/>
    </source>
</evidence>
<organism evidence="3 4">
    <name type="scientific">Streptosporangium vulgare</name>
    <dbReference type="NCBI Taxonomy" id="46190"/>
    <lineage>
        <taxon>Bacteria</taxon>
        <taxon>Bacillati</taxon>
        <taxon>Actinomycetota</taxon>
        <taxon>Actinomycetes</taxon>
        <taxon>Streptosporangiales</taxon>
        <taxon>Streptosporangiaceae</taxon>
        <taxon>Streptosporangium</taxon>
    </lineage>
</organism>
<feature type="domain" description="Histidine kinase/HSP90-like ATPase" evidence="2">
    <location>
        <begin position="33"/>
        <end position="133"/>
    </location>
</feature>
<dbReference type="InterPro" id="IPR050267">
    <property type="entry name" value="Anti-sigma-factor_SerPK"/>
</dbReference>
<dbReference type="Pfam" id="PF13581">
    <property type="entry name" value="HATPase_c_2"/>
    <property type="match status" value="1"/>
</dbReference>
<dbReference type="EMBL" id="JBHMBS010000040">
    <property type="protein sequence ID" value="MFB9681862.1"/>
    <property type="molecule type" value="Genomic_DNA"/>
</dbReference>
<gene>
    <name evidence="3" type="ORF">ACFFRH_40860</name>
</gene>
<evidence type="ECO:0000256" key="1">
    <source>
        <dbReference type="ARBA" id="ARBA00022527"/>
    </source>
</evidence>
<proteinExistence type="predicted"/>
<keyword evidence="3" id="KW-0067">ATP-binding</keyword>
<dbReference type="GO" id="GO:0005524">
    <property type="term" value="F:ATP binding"/>
    <property type="evidence" value="ECO:0007669"/>
    <property type="project" value="UniProtKB-KW"/>
</dbReference>
<dbReference type="SUPFAM" id="SSF55874">
    <property type="entry name" value="ATPase domain of HSP90 chaperone/DNA topoisomerase II/histidine kinase"/>
    <property type="match status" value="1"/>
</dbReference>
<reference evidence="3 4" key="1">
    <citation type="submission" date="2024-09" db="EMBL/GenBank/DDBJ databases">
        <authorList>
            <person name="Sun Q."/>
            <person name="Mori K."/>
        </authorList>
    </citation>
    <scope>NUCLEOTIDE SEQUENCE [LARGE SCALE GENOMIC DNA]</scope>
    <source>
        <strain evidence="3 4">JCM 3028</strain>
    </source>
</reference>
<dbReference type="PANTHER" id="PTHR35526:SF3">
    <property type="entry name" value="ANTI-SIGMA-F FACTOR RSBW"/>
    <property type="match status" value="1"/>
</dbReference>
<dbReference type="CDD" id="cd16936">
    <property type="entry name" value="HATPase_RsbW-like"/>
    <property type="match status" value="1"/>
</dbReference>